<evidence type="ECO:0000256" key="7">
    <source>
        <dbReference type="ARBA" id="ARBA00023170"/>
    </source>
</evidence>
<accession>A0A8B8AHI5</accession>
<dbReference type="GeneID" id="111102263"/>
<evidence type="ECO:0000259" key="11">
    <source>
        <dbReference type="PROSITE" id="PS50262"/>
    </source>
</evidence>
<dbReference type="Proteomes" id="UP000694844">
    <property type="component" value="Chromosome 6"/>
</dbReference>
<keyword evidence="8 9" id="KW-0807">Transducer</keyword>
<dbReference type="OrthoDB" id="9445642at2759"/>
<dbReference type="InterPro" id="IPR000276">
    <property type="entry name" value="GPCR_Rhodpsn"/>
</dbReference>
<dbReference type="InterPro" id="IPR000611">
    <property type="entry name" value="NPY_rcpt"/>
</dbReference>
<gene>
    <name evidence="13" type="primary">LOC111102263</name>
</gene>
<feature type="transmembrane region" description="Helical" evidence="10">
    <location>
        <begin position="268"/>
        <end position="286"/>
    </location>
</feature>
<dbReference type="RefSeq" id="XP_022290640.1">
    <property type="nucleotide sequence ID" value="XM_022434932.1"/>
</dbReference>
<evidence type="ECO:0000313" key="13">
    <source>
        <dbReference type="RefSeq" id="XP_022290640.1"/>
    </source>
</evidence>
<evidence type="ECO:0000256" key="10">
    <source>
        <dbReference type="SAM" id="Phobius"/>
    </source>
</evidence>
<dbReference type="AlphaFoldDB" id="A0A8B8AHI5"/>
<dbReference type="FunFam" id="1.20.1070.10:FF:000291">
    <property type="entry name" value="Predicted protein"/>
    <property type="match status" value="1"/>
</dbReference>
<dbReference type="Gene3D" id="1.20.1070.10">
    <property type="entry name" value="Rhodopsin 7-helix transmembrane proteins"/>
    <property type="match status" value="1"/>
</dbReference>
<evidence type="ECO:0000256" key="5">
    <source>
        <dbReference type="ARBA" id="ARBA00023040"/>
    </source>
</evidence>
<evidence type="ECO:0000256" key="2">
    <source>
        <dbReference type="ARBA" id="ARBA00010663"/>
    </source>
</evidence>
<dbReference type="GO" id="GO:0005886">
    <property type="term" value="C:plasma membrane"/>
    <property type="evidence" value="ECO:0007669"/>
    <property type="project" value="TreeGrafter"/>
</dbReference>
<dbReference type="PANTHER" id="PTHR45695:SF9">
    <property type="entry name" value="LEUCOKININ RECEPTOR"/>
    <property type="match status" value="1"/>
</dbReference>
<evidence type="ECO:0000256" key="4">
    <source>
        <dbReference type="ARBA" id="ARBA00022989"/>
    </source>
</evidence>
<dbReference type="GO" id="GO:0004983">
    <property type="term" value="F:neuropeptide Y receptor activity"/>
    <property type="evidence" value="ECO:0007669"/>
    <property type="project" value="InterPro"/>
</dbReference>
<evidence type="ECO:0000256" key="6">
    <source>
        <dbReference type="ARBA" id="ARBA00023136"/>
    </source>
</evidence>
<keyword evidence="12" id="KW-1185">Reference proteome</keyword>
<evidence type="ECO:0000313" key="12">
    <source>
        <dbReference type="Proteomes" id="UP000694844"/>
    </source>
</evidence>
<dbReference type="InterPro" id="IPR017452">
    <property type="entry name" value="GPCR_Rhodpsn_7TM"/>
</dbReference>
<dbReference type="PROSITE" id="PS00237">
    <property type="entry name" value="G_PROTEIN_RECEP_F1_1"/>
    <property type="match status" value="1"/>
</dbReference>
<sequence>MSLLIKDGNCFNCNQTSYDTNLTIQNISHSTLQNVEITNRPFQVSTGILSLLAILYGFISMLAVIGNSLVIIVILKDKKMQSITNIFIANLALADVLIGVFSIPFQFQAALLQRWVVPYFLCPVAPFIKNLTVCVSVFTLTVIAIDRYIAVMHPLKAGLQMKVAVFLLANIWLFGILSSLPNLVFFGVIEVPDLPFKNQTKPFCAHSYPSKTFMSTHVFYLFFVQYLLPLLVISYTYFRIVFKIWGTKPPGQHLDSQESARTRNRKKVVKMLILVVCLFVVCWMPLHIYQVLSQTYPTINNYENIHIIWFCSNWLAMSNSCYNPFVYGLLNCKFKREYQKLFSYVTCCKQSTSEDRDLVDYSDISAGSARRIQMYGTQVSSFKNGSFRRECNGRLISLKRVSGNTAQL</sequence>
<protein>
    <submittedName>
        <fullName evidence="13">RYamide receptor-like</fullName>
    </submittedName>
</protein>
<dbReference type="PRINTS" id="PR01012">
    <property type="entry name" value="NRPEPTIDEYR"/>
</dbReference>
<dbReference type="SUPFAM" id="SSF81321">
    <property type="entry name" value="Family A G protein-coupled receptor-like"/>
    <property type="match status" value="1"/>
</dbReference>
<evidence type="ECO:0000256" key="8">
    <source>
        <dbReference type="ARBA" id="ARBA00023224"/>
    </source>
</evidence>
<feature type="transmembrane region" description="Helical" evidence="10">
    <location>
        <begin position="306"/>
        <end position="330"/>
    </location>
</feature>
<name>A0A8B8AHI5_CRAVI</name>
<keyword evidence="4 10" id="KW-1133">Transmembrane helix</keyword>
<evidence type="ECO:0000256" key="1">
    <source>
        <dbReference type="ARBA" id="ARBA00004141"/>
    </source>
</evidence>
<dbReference type="PRINTS" id="PR00237">
    <property type="entry name" value="GPCRRHODOPSN"/>
</dbReference>
<feature type="transmembrane region" description="Helical" evidence="10">
    <location>
        <begin position="87"/>
        <end position="107"/>
    </location>
</feature>
<keyword evidence="3 9" id="KW-0812">Transmembrane</keyword>
<comment type="similarity">
    <text evidence="2 9">Belongs to the G-protein coupled receptor 1 family.</text>
</comment>
<comment type="subcellular location">
    <subcellularLocation>
        <location evidence="1">Membrane</location>
        <topology evidence="1">Multi-pass membrane protein</topology>
    </subcellularLocation>
</comment>
<feature type="transmembrane region" description="Helical" evidence="10">
    <location>
        <begin position="163"/>
        <end position="189"/>
    </location>
</feature>
<organism evidence="12 13">
    <name type="scientific">Crassostrea virginica</name>
    <name type="common">Eastern oyster</name>
    <dbReference type="NCBI Taxonomy" id="6565"/>
    <lineage>
        <taxon>Eukaryota</taxon>
        <taxon>Metazoa</taxon>
        <taxon>Spiralia</taxon>
        <taxon>Lophotrochozoa</taxon>
        <taxon>Mollusca</taxon>
        <taxon>Bivalvia</taxon>
        <taxon>Autobranchia</taxon>
        <taxon>Pteriomorphia</taxon>
        <taxon>Ostreida</taxon>
        <taxon>Ostreoidea</taxon>
        <taxon>Ostreidae</taxon>
        <taxon>Crassostrea</taxon>
    </lineage>
</organism>
<feature type="domain" description="G-protein coupled receptors family 1 profile" evidence="11">
    <location>
        <begin position="66"/>
        <end position="327"/>
    </location>
</feature>
<feature type="transmembrane region" description="Helical" evidence="10">
    <location>
        <begin position="218"/>
        <end position="238"/>
    </location>
</feature>
<evidence type="ECO:0000256" key="3">
    <source>
        <dbReference type="ARBA" id="ARBA00022692"/>
    </source>
</evidence>
<reference evidence="13" key="1">
    <citation type="submission" date="2025-08" db="UniProtKB">
        <authorList>
            <consortium name="RefSeq"/>
        </authorList>
    </citation>
    <scope>IDENTIFICATION</scope>
    <source>
        <tissue evidence="13">Whole sample</tissue>
    </source>
</reference>
<dbReference type="PANTHER" id="PTHR45695">
    <property type="entry name" value="LEUCOKININ RECEPTOR-RELATED"/>
    <property type="match status" value="1"/>
</dbReference>
<dbReference type="KEGG" id="cvn:111102263"/>
<dbReference type="PROSITE" id="PS50262">
    <property type="entry name" value="G_PROTEIN_RECEP_F1_2"/>
    <property type="match status" value="1"/>
</dbReference>
<keyword evidence="6 10" id="KW-0472">Membrane</keyword>
<keyword evidence="5 9" id="KW-0297">G-protein coupled receptor</keyword>
<keyword evidence="7 9" id="KW-0675">Receptor</keyword>
<feature type="transmembrane region" description="Helical" evidence="10">
    <location>
        <begin position="48"/>
        <end position="75"/>
    </location>
</feature>
<proteinExistence type="inferred from homology"/>
<feature type="transmembrane region" description="Helical" evidence="10">
    <location>
        <begin position="127"/>
        <end position="151"/>
    </location>
</feature>
<dbReference type="Pfam" id="PF00001">
    <property type="entry name" value="7tm_1"/>
    <property type="match status" value="1"/>
</dbReference>
<dbReference type="SMART" id="SM01381">
    <property type="entry name" value="7TM_GPCR_Srsx"/>
    <property type="match status" value="1"/>
</dbReference>
<evidence type="ECO:0000256" key="9">
    <source>
        <dbReference type="RuleBase" id="RU000688"/>
    </source>
</evidence>